<feature type="compositionally biased region" description="Basic and acidic residues" evidence="6">
    <location>
        <begin position="382"/>
        <end position="394"/>
    </location>
</feature>
<dbReference type="PROSITE" id="PS50096">
    <property type="entry name" value="IQ"/>
    <property type="match status" value="15"/>
</dbReference>
<dbReference type="GO" id="GO:0000922">
    <property type="term" value="C:spindle pole"/>
    <property type="evidence" value="ECO:0007669"/>
    <property type="project" value="TreeGrafter"/>
</dbReference>
<feature type="compositionally biased region" description="Basic and acidic residues" evidence="6">
    <location>
        <begin position="908"/>
        <end position="920"/>
    </location>
</feature>
<dbReference type="EMBL" id="CAMXCT030006645">
    <property type="protein sequence ID" value="CAL4804924.1"/>
    <property type="molecule type" value="Genomic_DNA"/>
</dbReference>
<organism evidence="9">
    <name type="scientific">Cladocopium goreaui</name>
    <dbReference type="NCBI Taxonomy" id="2562237"/>
    <lineage>
        <taxon>Eukaryota</taxon>
        <taxon>Sar</taxon>
        <taxon>Alveolata</taxon>
        <taxon>Dinophyceae</taxon>
        <taxon>Suessiales</taxon>
        <taxon>Symbiodiniaceae</taxon>
        <taxon>Cladocopium</taxon>
    </lineage>
</organism>
<feature type="compositionally biased region" description="Basic and acidic residues" evidence="6">
    <location>
        <begin position="770"/>
        <end position="782"/>
    </location>
</feature>
<dbReference type="OrthoDB" id="2157866at2759"/>
<evidence type="ECO:0000256" key="2">
    <source>
        <dbReference type="ARBA" id="ARBA00022490"/>
    </source>
</evidence>
<dbReference type="EMBL" id="CAMXCT020006645">
    <property type="protein sequence ID" value="CAL1170987.1"/>
    <property type="molecule type" value="Genomic_DNA"/>
</dbReference>
<dbReference type="GO" id="GO:0005737">
    <property type="term" value="C:cytoplasm"/>
    <property type="evidence" value="ECO:0007669"/>
    <property type="project" value="UniProtKB-SubCell"/>
</dbReference>
<evidence type="ECO:0000313" key="9">
    <source>
        <dbReference type="EMBL" id="CAI4017612.1"/>
    </source>
</evidence>
<dbReference type="SUPFAM" id="SSF50156">
    <property type="entry name" value="PDZ domain-like"/>
    <property type="match status" value="3"/>
</dbReference>
<feature type="region of interest" description="Disordered" evidence="6">
    <location>
        <begin position="1643"/>
        <end position="1669"/>
    </location>
</feature>
<dbReference type="GO" id="GO:0005509">
    <property type="term" value="F:calcium ion binding"/>
    <property type="evidence" value="ECO:0007669"/>
    <property type="project" value="InterPro"/>
</dbReference>
<dbReference type="InterPro" id="IPR001478">
    <property type="entry name" value="PDZ"/>
</dbReference>
<reference evidence="10 11" key="2">
    <citation type="submission" date="2024-05" db="EMBL/GenBank/DDBJ databases">
        <authorList>
            <person name="Chen Y."/>
            <person name="Shah S."/>
            <person name="Dougan E. K."/>
            <person name="Thang M."/>
            <person name="Chan C."/>
        </authorList>
    </citation>
    <scope>NUCLEOTIDE SEQUENCE [LARGE SCALE GENOMIC DNA]</scope>
</reference>
<dbReference type="Gene3D" id="1.10.238.10">
    <property type="entry name" value="EF-hand"/>
    <property type="match status" value="1"/>
</dbReference>
<dbReference type="InterPro" id="IPR036034">
    <property type="entry name" value="PDZ_sf"/>
</dbReference>
<feature type="compositionally biased region" description="Basic and acidic residues" evidence="6">
    <location>
        <begin position="927"/>
        <end position="949"/>
    </location>
</feature>
<proteinExistence type="predicted"/>
<feature type="compositionally biased region" description="Basic and acidic residues" evidence="6">
    <location>
        <begin position="442"/>
        <end position="464"/>
    </location>
</feature>
<dbReference type="SMART" id="SM00015">
    <property type="entry name" value="IQ"/>
    <property type="match status" value="15"/>
</dbReference>
<evidence type="ECO:0000256" key="4">
    <source>
        <dbReference type="ARBA" id="ARBA00022837"/>
    </source>
</evidence>
<comment type="subcellular location">
    <subcellularLocation>
        <location evidence="1">Cytoplasm</location>
    </subcellularLocation>
</comment>
<dbReference type="InterPro" id="IPR000048">
    <property type="entry name" value="IQ_motif_EF-hand-BS"/>
</dbReference>
<dbReference type="SMART" id="SM00228">
    <property type="entry name" value="PDZ"/>
    <property type="match status" value="4"/>
</dbReference>
<dbReference type="InterPro" id="IPR018247">
    <property type="entry name" value="EF_Hand_1_Ca_BS"/>
</dbReference>
<feature type="compositionally biased region" description="Basic and acidic residues" evidence="6">
    <location>
        <begin position="867"/>
        <end position="879"/>
    </location>
</feature>
<dbReference type="Proteomes" id="UP001152797">
    <property type="component" value="Unassembled WGS sequence"/>
</dbReference>
<feature type="compositionally biased region" description="Basic and acidic residues" evidence="6">
    <location>
        <begin position="733"/>
        <end position="755"/>
    </location>
</feature>
<comment type="caution">
    <text evidence="9">The sequence shown here is derived from an EMBL/GenBank/DDBJ whole genome shotgun (WGS) entry which is preliminary data.</text>
</comment>
<dbReference type="EMBL" id="CAMXCT010006645">
    <property type="protein sequence ID" value="CAI4017612.1"/>
    <property type="molecule type" value="Genomic_DNA"/>
</dbReference>
<gene>
    <name evidence="9" type="ORF">C1SCF055_LOCUS42243</name>
</gene>
<dbReference type="InterPro" id="IPR011992">
    <property type="entry name" value="EF-hand-dom_pair"/>
</dbReference>
<feature type="domain" description="PDZ" evidence="7">
    <location>
        <begin position="11"/>
        <end position="90"/>
    </location>
</feature>
<evidence type="ECO:0000256" key="3">
    <source>
        <dbReference type="ARBA" id="ARBA00022737"/>
    </source>
</evidence>
<feature type="region of interest" description="Disordered" evidence="6">
    <location>
        <begin position="372"/>
        <end position="1217"/>
    </location>
</feature>
<feature type="compositionally biased region" description="Basic and acidic residues" evidence="6">
    <location>
        <begin position="830"/>
        <end position="852"/>
    </location>
</feature>
<evidence type="ECO:0000313" key="11">
    <source>
        <dbReference type="Proteomes" id="UP001152797"/>
    </source>
</evidence>
<feature type="compositionally biased region" description="Basic and acidic residues" evidence="6">
    <location>
        <begin position="1075"/>
        <end position="1084"/>
    </location>
</feature>
<feature type="compositionally biased region" description="Basic and acidic residues" evidence="6">
    <location>
        <begin position="576"/>
        <end position="588"/>
    </location>
</feature>
<dbReference type="GO" id="GO:0000278">
    <property type="term" value="P:mitotic cell cycle"/>
    <property type="evidence" value="ECO:0007669"/>
    <property type="project" value="TreeGrafter"/>
</dbReference>
<evidence type="ECO:0000256" key="1">
    <source>
        <dbReference type="ARBA" id="ARBA00004496"/>
    </source>
</evidence>
<dbReference type="PANTHER" id="PTHR22706">
    <property type="entry name" value="ASSEMBLY FACTOR FOR SPINDLE MICROTUBULES"/>
    <property type="match status" value="1"/>
</dbReference>
<dbReference type="PROSITE" id="PS50222">
    <property type="entry name" value="EF_HAND_2"/>
    <property type="match status" value="1"/>
</dbReference>
<dbReference type="GO" id="GO:0051295">
    <property type="term" value="P:establishment of meiotic spindle localization"/>
    <property type="evidence" value="ECO:0007669"/>
    <property type="project" value="TreeGrafter"/>
</dbReference>
<evidence type="ECO:0000313" key="10">
    <source>
        <dbReference type="EMBL" id="CAL4804924.1"/>
    </source>
</evidence>
<dbReference type="PANTHER" id="PTHR22706:SF1">
    <property type="entry name" value="ASSEMBLY FACTOR FOR SPINDLE MICROTUBULES"/>
    <property type="match status" value="1"/>
</dbReference>
<keyword evidence="2" id="KW-0963">Cytoplasm</keyword>
<feature type="domain" description="PDZ" evidence="7">
    <location>
        <begin position="95"/>
        <end position="162"/>
    </location>
</feature>
<feature type="compositionally biased region" description="Basic and acidic residues" evidence="6">
    <location>
        <begin position="479"/>
        <end position="491"/>
    </location>
</feature>
<feature type="compositionally biased region" description="Basic and acidic residues" evidence="6">
    <location>
        <begin position="1131"/>
        <end position="1156"/>
    </location>
</feature>
<feature type="compositionally biased region" description="Basic and acidic residues" evidence="6">
    <location>
        <begin position="674"/>
        <end position="685"/>
    </location>
</feature>
<evidence type="ECO:0000256" key="5">
    <source>
        <dbReference type="ARBA" id="ARBA00022860"/>
    </source>
</evidence>
<protein>
    <submittedName>
        <fullName evidence="10">Abnormal spindle-like microcephaly-associated protein-like</fullName>
    </submittedName>
</protein>
<reference evidence="9" key="1">
    <citation type="submission" date="2022-10" db="EMBL/GenBank/DDBJ databases">
        <authorList>
            <person name="Chen Y."/>
            <person name="Dougan E. K."/>
            <person name="Chan C."/>
            <person name="Rhodes N."/>
            <person name="Thang M."/>
        </authorList>
    </citation>
    <scope>NUCLEOTIDE SEQUENCE</scope>
</reference>
<dbReference type="PROSITE" id="PS50106">
    <property type="entry name" value="PDZ"/>
    <property type="match status" value="2"/>
</dbReference>
<dbReference type="PROSITE" id="PS00018">
    <property type="entry name" value="EF_HAND_1"/>
    <property type="match status" value="1"/>
</dbReference>
<evidence type="ECO:0000259" key="7">
    <source>
        <dbReference type="PROSITE" id="PS50106"/>
    </source>
</evidence>
<sequence length="1692" mass="181607">MSVQLSVDVARRALQDAQVGPEVQKIGVSFPDAVVVNSVAPETWGQGRFRGGEEVVAVNGVDVATMDRETFKEALKVRPLTIRFRVPVDSKDELHTAVADNSIDKIGLSFLQLPPEPVLVNKVVPDSWADQAGFEGGEEIVIVNGREVSSMTSDEFKASLKERPLALRFRVDDALPDGVEELVLGEDVDKIGLSFLQLPPDPVFVNKVVSGTWADEQGFTGGEEILALDGESVTAMSPESFKVALKRRPLALRPDLGSGCQRVTFRPEGVLLFRPNTRTFTQLPPEPVVVSKVASGTWAESIGFRGGEEIVAVNGLDCIAAMGQHEFKALLKSRPLTLRFFPEDPQETPSKDGKIGTVEEQQREEAALKIQAVQRGKAARKATAEDKKQKEEAAMKIQAVQRGKAARAAMAESSKEQPASKKAAPQPKALPKDKTAAGPTAKQKDKPTKSGKTDPEEQQREEAALKIQAVQRGKAARKATAEEKKQKEEAAMKIQAVQRGKAARAAMAESSKEQPASKKAAPKPKAPPKDKTAAGATAEQKENPSKSGKTDPEEQRREEAALKIQAVQRGKAARKATAEEKKQKEEAAMKIQAVQRGKAARAAMAKSNKEQPASKKAAPKPKAPPKDKTAAGPTAEQKDKPTKSGKTDPEEQQREEAALKIQAVQRGKAARTATAEEKKQKEEAAMKIQAVQRGKAARAAMAERSNEQPASKKAAPKPKAPPKDKTAAGPTAEQKENPTKSGKTDPEEQQREEAALKIQAVQRGKAARKATAEEKKQKEEAAMKIQAVQRGKAARAAMAESSNEQPESKKAAPKPKAPPKDKTAAGATAEQKENPSKSGKTDPEEQQREEAALKIQAVQRGKAARKATAEEKKQKEEAAMKIQAVQRGKAARAAMAERSNEQPASKKAAPEPEAPPKDKTAAGPTAEQKDKPTKSGKTDPEEQQREEAALKIQAVQRGKAARKATAEEKKQKEEAAMKIQAVQRGKAARAAMAESSKEQPASKKAAPKPKAPPKDKTAAGATAEQKKRPSKKAMPDKAENTSDNGAPKPKAQQKGKTAGPSAGAVPGLVEELTAEEEKQREEAAVKIQAVHRGKAARAAMAEGSTGQPASKKAGSTRKASKGYAAATATSEQKRKSSKKVDRNSQEDANSSKDGSRSPRRSASVGPTLSTAQRAGRKSQRSEAEKTAAAPTSAPTSPSRSSQGKLDDGKSRDPETASTVGHAVVELLVNPSGCPRGSLLSLGDVGKPRGRDIIAENAMTTEYEEALKRVIVQQAGAGLQMKHLQLKSSGAKVNAKISAPPTVPRAMLHSCLANSSGALSAALEEELVSSIAALAEGRGREALSVEGLELRFGEVSRNSSILDTSGRPGVPAELTWVLSTKGLPRPELPELREATAAKWRAKCYTAPRTPRTPRAGSEAALSRFRSELLRRGGTYAAAWRRILDCAGHGYLSFAEFCDACRRMTYSGNVKDAWHALDADGSGKVTLCELHWATAEALSRFVASLQSSFGSLELAAKALGRGGRRLRKEEFRSWMQEQQVLSASEADQIFKMICCDSTMSRPSVMAEDIDWLAQLLPHLPLPKGRVAPGASVPTAELGLPEGPDSAQAAPQAARTPRSASQPARRPLQDGEDLYERLHREAKDYHARKKEKHEKEGLFRPPGTPQETKACGNTVHLEKLYKMGQMQKRKQDVST</sequence>
<evidence type="ECO:0000259" key="8">
    <source>
        <dbReference type="PROSITE" id="PS50222"/>
    </source>
</evidence>
<keyword evidence="5" id="KW-0112">Calmodulin-binding</keyword>
<feature type="compositionally biased region" description="Basic and acidic residues" evidence="6">
    <location>
        <begin position="539"/>
        <end position="561"/>
    </location>
</feature>
<feature type="compositionally biased region" description="Basic and acidic residues" evidence="6">
    <location>
        <begin position="964"/>
        <end position="976"/>
    </location>
</feature>
<feature type="domain" description="EF-hand" evidence="8">
    <location>
        <begin position="1463"/>
        <end position="1498"/>
    </location>
</feature>
<feature type="compositionally biased region" description="Basic and acidic residues" evidence="6">
    <location>
        <begin position="1204"/>
        <end position="1214"/>
    </location>
</feature>
<dbReference type="Pfam" id="PF00612">
    <property type="entry name" value="IQ"/>
    <property type="match status" value="6"/>
</dbReference>
<keyword evidence="4" id="KW-0106">Calcium</keyword>
<keyword evidence="3" id="KW-0677">Repeat</keyword>
<keyword evidence="11" id="KW-1185">Reference proteome</keyword>
<dbReference type="Gene3D" id="2.30.42.10">
    <property type="match status" value="1"/>
</dbReference>
<dbReference type="SUPFAM" id="SSF47473">
    <property type="entry name" value="EF-hand"/>
    <property type="match status" value="1"/>
</dbReference>
<dbReference type="GO" id="GO:0007051">
    <property type="term" value="P:spindle organization"/>
    <property type="evidence" value="ECO:0007669"/>
    <property type="project" value="TreeGrafter"/>
</dbReference>
<feature type="region of interest" description="Disordered" evidence="6">
    <location>
        <begin position="1588"/>
        <end position="1630"/>
    </location>
</feature>
<feature type="compositionally biased region" description="Low complexity" evidence="6">
    <location>
        <begin position="1603"/>
        <end position="1617"/>
    </location>
</feature>
<feature type="compositionally biased region" description="Low complexity" evidence="6">
    <location>
        <begin position="420"/>
        <end position="429"/>
    </location>
</feature>
<accession>A0A9P1GMK7</accession>
<feature type="compositionally biased region" description="Low complexity" evidence="6">
    <location>
        <begin position="1186"/>
        <end position="1198"/>
    </location>
</feature>
<dbReference type="GO" id="GO:0005516">
    <property type="term" value="F:calmodulin binding"/>
    <property type="evidence" value="ECO:0007669"/>
    <property type="project" value="UniProtKB-KW"/>
</dbReference>
<feature type="compositionally biased region" description="Basic and acidic residues" evidence="6">
    <location>
        <begin position="636"/>
        <end position="658"/>
    </location>
</feature>
<dbReference type="InterPro" id="IPR051185">
    <property type="entry name" value="ASPM"/>
</dbReference>
<evidence type="ECO:0000256" key="6">
    <source>
        <dbReference type="SAM" id="MobiDB-lite"/>
    </source>
</evidence>
<name>A0A9P1GMK7_9DINO</name>
<dbReference type="InterPro" id="IPR002048">
    <property type="entry name" value="EF_hand_dom"/>
</dbReference>